<protein>
    <submittedName>
        <fullName evidence="2">Uncharacterized protein</fullName>
    </submittedName>
</protein>
<evidence type="ECO:0000256" key="1">
    <source>
        <dbReference type="SAM" id="MobiDB-lite"/>
    </source>
</evidence>
<feature type="compositionally biased region" description="Polar residues" evidence="1">
    <location>
        <begin position="221"/>
        <end position="231"/>
    </location>
</feature>
<comment type="caution">
    <text evidence="2">The sequence shown here is derived from an EMBL/GenBank/DDBJ whole genome shotgun (WGS) entry which is preliminary data.</text>
</comment>
<keyword evidence="3" id="KW-1185">Reference proteome</keyword>
<dbReference type="EMBL" id="QPFP01000018">
    <property type="protein sequence ID" value="TEB31494.1"/>
    <property type="molecule type" value="Genomic_DNA"/>
</dbReference>
<dbReference type="AlphaFoldDB" id="A0A4Y7TC17"/>
<gene>
    <name evidence="2" type="ORF">FA13DRAFT_1774134</name>
</gene>
<evidence type="ECO:0000313" key="2">
    <source>
        <dbReference type="EMBL" id="TEB31494.1"/>
    </source>
</evidence>
<accession>A0A4Y7TC17</accession>
<feature type="region of interest" description="Disordered" evidence="1">
    <location>
        <begin position="221"/>
        <end position="244"/>
    </location>
</feature>
<sequence>MSLHPEVHTEECQGGECWKATRGLRLTVQPKTRRCRRPSKSLEESTKCLSRPAVMGTFNLKFLCWTVVSNVLRGSQLDEERMNELERVGAMKGYLDLGDNERGVTSGVGGICPSEVERPSHDGRAGLASVEEYTLSLRDVSSNDLGSTRLLLHLDLGDADLGPQVGWCHKGYGGIGEEFTNYAGGDSAGCGETLNSTPSLYHHLRDGRYLRWPMERGQNNVDSTMASQPRATLSVHPLVTPEKG</sequence>
<dbReference type="Proteomes" id="UP000298030">
    <property type="component" value="Unassembled WGS sequence"/>
</dbReference>
<proteinExistence type="predicted"/>
<name>A0A4Y7TC17_COPMI</name>
<organism evidence="2 3">
    <name type="scientific">Coprinellus micaceus</name>
    <name type="common">Glistening ink-cap mushroom</name>
    <name type="synonym">Coprinus micaceus</name>
    <dbReference type="NCBI Taxonomy" id="71717"/>
    <lineage>
        <taxon>Eukaryota</taxon>
        <taxon>Fungi</taxon>
        <taxon>Dikarya</taxon>
        <taxon>Basidiomycota</taxon>
        <taxon>Agaricomycotina</taxon>
        <taxon>Agaricomycetes</taxon>
        <taxon>Agaricomycetidae</taxon>
        <taxon>Agaricales</taxon>
        <taxon>Agaricineae</taxon>
        <taxon>Psathyrellaceae</taxon>
        <taxon>Coprinellus</taxon>
    </lineage>
</organism>
<reference evidence="2 3" key="1">
    <citation type="journal article" date="2019" name="Nat. Ecol. Evol.">
        <title>Megaphylogeny resolves global patterns of mushroom evolution.</title>
        <authorList>
            <person name="Varga T."/>
            <person name="Krizsan K."/>
            <person name="Foldi C."/>
            <person name="Dima B."/>
            <person name="Sanchez-Garcia M."/>
            <person name="Sanchez-Ramirez S."/>
            <person name="Szollosi G.J."/>
            <person name="Szarkandi J.G."/>
            <person name="Papp V."/>
            <person name="Albert L."/>
            <person name="Andreopoulos W."/>
            <person name="Angelini C."/>
            <person name="Antonin V."/>
            <person name="Barry K.W."/>
            <person name="Bougher N.L."/>
            <person name="Buchanan P."/>
            <person name="Buyck B."/>
            <person name="Bense V."/>
            <person name="Catcheside P."/>
            <person name="Chovatia M."/>
            <person name="Cooper J."/>
            <person name="Damon W."/>
            <person name="Desjardin D."/>
            <person name="Finy P."/>
            <person name="Geml J."/>
            <person name="Haridas S."/>
            <person name="Hughes K."/>
            <person name="Justo A."/>
            <person name="Karasinski D."/>
            <person name="Kautmanova I."/>
            <person name="Kiss B."/>
            <person name="Kocsube S."/>
            <person name="Kotiranta H."/>
            <person name="LaButti K.M."/>
            <person name="Lechner B.E."/>
            <person name="Liimatainen K."/>
            <person name="Lipzen A."/>
            <person name="Lukacs Z."/>
            <person name="Mihaltcheva S."/>
            <person name="Morgado L.N."/>
            <person name="Niskanen T."/>
            <person name="Noordeloos M.E."/>
            <person name="Ohm R.A."/>
            <person name="Ortiz-Santana B."/>
            <person name="Ovrebo C."/>
            <person name="Racz N."/>
            <person name="Riley R."/>
            <person name="Savchenko A."/>
            <person name="Shiryaev A."/>
            <person name="Soop K."/>
            <person name="Spirin V."/>
            <person name="Szebenyi C."/>
            <person name="Tomsovsky M."/>
            <person name="Tulloss R.E."/>
            <person name="Uehling J."/>
            <person name="Grigoriev I.V."/>
            <person name="Vagvolgyi C."/>
            <person name="Papp T."/>
            <person name="Martin F.M."/>
            <person name="Miettinen O."/>
            <person name="Hibbett D.S."/>
            <person name="Nagy L.G."/>
        </authorList>
    </citation>
    <scope>NUCLEOTIDE SEQUENCE [LARGE SCALE GENOMIC DNA]</scope>
    <source>
        <strain evidence="2 3">FP101781</strain>
    </source>
</reference>
<evidence type="ECO:0000313" key="3">
    <source>
        <dbReference type="Proteomes" id="UP000298030"/>
    </source>
</evidence>